<evidence type="ECO:0000256" key="1">
    <source>
        <dbReference type="SAM" id="MobiDB-lite"/>
    </source>
</evidence>
<sequence length="136" mass="15145">MAEDCELWDIICDSPYVPIKVLDEFPFSMEKTSKEYTKADKKAMEKNFRAKKILVYGLGPKEYDRISTYDTAKEIWEALQIAHEGTTQAKMSSSVNEVENDNLENHGENGMAISVTGAPPQNPDIAPGLILADTDS</sequence>
<feature type="region of interest" description="Disordered" evidence="1">
    <location>
        <begin position="115"/>
        <end position="136"/>
    </location>
</feature>
<dbReference type="PANTHER" id="PTHR34676:SF8">
    <property type="entry name" value="TRANSMEMBRANE PROTEIN"/>
    <property type="match status" value="1"/>
</dbReference>
<dbReference type="OrthoDB" id="1302458at2759"/>
<dbReference type="RefSeq" id="XP_009794576.1">
    <property type="nucleotide sequence ID" value="XM_009796274.1"/>
</dbReference>
<accession>A0A1U7XY78</accession>
<dbReference type="PANTHER" id="PTHR34676">
    <property type="entry name" value="DUF4219 DOMAIN-CONTAINING PROTEIN-RELATED"/>
    <property type="match status" value="1"/>
</dbReference>
<dbReference type="Proteomes" id="UP000189701">
    <property type="component" value="Unplaced"/>
</dbReference>
<dbReference type="AlphaFoldDB" id="A0A1U7XY78"/>
<dbReference type="Pfam" id="PF14223">
    <property type="entry name" value="Retrotran_gag_2"/>
    <property type="match status" value="1"/>
</dbReference>
<proteinExistence type="predicted"/>
<name>A0A1U7XY78_NICSY</name>
<keyword evidence="2" id="KW-1185">Reference proteome</keyword>
<gene>
    <name evidence="3" type="primary">LOC104241331</name>
</gene>
<reference evidence="2" key="1">
    <citation type="journal article" date="2013" name="Genome Biol.">
        <title>Reference genomes and transcriptomes of Nicotiana sylvestris and Nicotiana tomentosiformis.</title>
        <authorList>
            <person name="Sierro N."/>
            <person name="Battey J.N."/>
            <person name="Ouadi S."/>
            <person name="Bovet L."/>
            <person name="Goepfert S."/>
            <person name="Bakaher N."/>
            <person name="Peitsch M.C."/>
            <person name="Ivanov N.V."/>
        </authorList>
    </citation>
    <scope>NUCLEOTIDE SEQUENCE [LARGE SCALE GENOMIC DNA]</scope>
</reference>
<reference evidence="3" key="2">
    <citation type="submission" date="2025-08" db="UniProtKB">
        <authorList>
            <consortium name="RefSeq"/>
        </authorList>
    </citation>
    <scope>IDENTIFICATION</scope>
    <source>
        <tissue evidence="3">Leaf</tissue>
    </source>
</reference>
<organism evidence="2 3">
    <name type="scientific">Nicotiana sylvestris</name>
    <name type="common">Wood tobacco</name>
    <name type="synonym">South American tobacco</name>
    <dbReference type="NCBI Taxonomy" id="4096"/>
    <lineage>
        <taxon>Eukaryota</taxon>
        <taxon>Viridiplantae</taxon>
        <taxon>Streptophyta</taxon>
        <taxon>Embryophyta</taxon>
        <taxon>Tracheophyta</taxon>
        <taxon>Spermatophyta</taxon>
        <taxon>Magnoliopsida</taxon>
        <taxon>eudicotyledons</taxon>
        <taxon>Gunneridae</taxon>
        <taxon>Pentapetalae</taxon>
        <taxon>asterids</taxon>
        <taxon>lamiids</taxon>
        <taxon>Solanales</taxon>
        <taxon>Solanaceae</taxon>
        <taxon>Nicotianoideae</taxon>
        <taxon>Nicotianeae</taxon>
        <taxon>Nicotiana</taxon>
    </lineage>
</organism>
<evidence type="ECO:0000313" key="2">
    <source>
        <dbReference type="Proteomes" id="UP000189701"/>
    </source>
</evidence>
<protein>
    <submittedName>
        <fullName evidence="3">Uncharacterized protein LOC104241331</fullName>
    </submittedName>
</protein>
<evidence type="ECO:0000313" key="3">
    <source>
        <dbReference type="RefSeq" id="XP_009794576.1"/>
    </source>
</evidence>